<dbReference type="Proteomes" id="UP001165083">
    <property type="component" value="Unassembled WGS sequence"/>
</dbReference>
<proteinExistence type="predicted"/>
<dbReference type="InterPro" id="IPR043128">
    <property type="entry name" value="Rev_trsase/Diguanyl_cyclase"/>
</dbReference>
<dbReference type="InterPro" id="IPR043502">
    <property type="entry name" value="DNA/RNA_pol_sf"/>
</dbReference>
<feature type="domain" description="RNase H type-1" evidence="1">
    <location>
        <begin position="433"/>
        <end position="546"/>
    </location>
</feature>
<dbReference type="InterPro" id="IPR041577">
    <property type="entry name" value="RT_RNaseH_2"/>
</dbReference>
<dbReference type="Gene3D" id="3.30.420.10">
    <property type="entry name" value="Ribonuclease H-like superfamily/Ribonuclease H"/>
    <property type="match status" value="1"/>
</dbReference>
<dbReference type="Pfam" id="PF17919">
    <property type="entry name" value="RT_RNaseH_2"/>
    <property type="match status" value="1"/>
</dbReference>
<dbReference type="EMBL" id="BSXW01000026">
    <property type="protein sequence ID" value="GMF09970.1"/>
    <property type="molecule type" value="Genomic_DNA"/>
</dbReference>
<accession>A0A9W6TC72</accession>
<dbReference type="GO" id="GO:0003676">
    <property type="term" value="F:nucleic acid binding"/>
    <property type="evidence" value="ECO:0007669"/>
    <property type="project" value="InterPro"/>
</dbReference>
<feature type="domain" description="Reverse transcriptase/retrotransposon-derived protein RNase H-like" evidence="2">
    <location>
        <begin position="336"/>
        <end position="396"/>
    </location>
</feature>
<evidence type="ECO:0000259" key="2">
    <source>
        <dbReference type="Pfam" id="PF17919"/>
    </source>
</evidence>
<comment type="caution">
    <text evidence="3">The sequence shown here is derived from an EMBL/GenBank/DDBJ whole genome shotgun (WGS) entry which is preliminary data.</text>
</comment>
<gene>
    <name evidence="3" type="ORF">Plil01_000082600</name>
</gene>
<reference evidence="3" key="1">
    <citation type="submission" date="2023-04" db="EMBL/GenBank/DDBJ databases">
        <title>Phytophthora lilii NBRC 32176.</title>
        <authorList>
            <person name="Ichikawa N."/>
            <person name="Sato H."/>
            <person name="Tonouchi N."/>
        </authorList>
    </citation>
    <scope>NUCLEOTIDE SEQUENCE</scope>
    <source>
        <strain evidence="3">NBRC 32176</strain>
    </source>
</reference>
<evidence type="ECO:0000313" key="4">
    <source>
        <dbReference type="Proteomes" id="UP001165083"/>
    </source>
</evidence>
<evidence type="ECO:0000313" key="3">
    <source>
        <dbReference type="EMBL" id="GMF09970.1"/>
    </source>
</evidence>
<dbReference type="SUPFAM" id="SSF53098">
    <property type="entry name" value="Ribonuclease H-like"/>
    <property type="match status" value="1"/>
</dbReference>
<name>A0A9W6TC72_9STRA</name>
<dbReference type="OrthoDB" id="127410at2759"/>
<dbReference type="Gene3D" id="3.30.70.270">
    <property type="match status" value="2"/>
</dbReference>
<dbReference type="SUPFAM" id="SSF56672">
    <property type="entry name" value="DNA/RNA polymerases"/>
    <property type="match status" value="1"/>
</dbReference>
<keyword evidence="4" id="KW-1185">Reference proteome</keyword>
<dbReference type="InterPro" id="IPR036397">
    <property type="entry name" value="RNaseH_sf"/>
</dbReference>
<dbReference type="PANTHER" id="PTHR33064">
    <property type="entry name" value="POL PROTEIN"/>
    <property type="match status" value="1"/>
</dbReference>
<evidence type="ECO:0000259" key="1">
    <source>
        <dbReference type="Pfam" id="PF13456"/>
    </source>
</evidence>
<protein>
    <submittedName>
        <fullName evidence="3">Unnamed protein product</fullName>
    </submittedName>
</protein>
<dbReference type="InterPro" id="IPR002156">
    <property type="entry name" value="RNaseH_domain"/>
</dbReference>
<dbReference type="Pfam" id="PF13456">
    <property type="entry name" value="RVT_3"/>
    <property type="match status" value="1"/>
</dbReference>
<dbReference type="InterPro" id="IPR012337">
    <property type="entry name" value="RNaseH-like_sf"/>
</dbReference>
<dbReference type="InterPro" id="IPR051320">
    <property type="entry name" value="Viral_Replic_Matur_Polypro"/>
</dbReference>
<dbReference type="PANTHER" id="PTHR33064:SF37">
    <property type="entry name" value="RIBONUCLEASE H"/>
    <property type="match status" value="1"/>
</dbReference>
<dbReference type="AlphaFoldDB" id="A0A9W6TC72"/>
<organism evidence="3 4">
    <name type="scientific">Phytophthora lilii</name>
    <dbReference type="NCBI Taxonomy" id="2077276"/>
    <lineage>
        <taxon>Eukaryota</taxon>
        <taxon>Sar</taxon>
        <taxon>Stramenopiles</taxon>
        <taxon>Oomycota</taxon>
        <taxon>Peronosporomycetes</taxon>
        <taxon>Peronosporales</taxon>
        <taxon>Peronosporaceae</taxon>
        <taxon>Phytophthora</taxon>
    </lineage>
</organism>
<sequence length="546" mass="60807">MGGATEPVYVTVAGLQEFDEEISDNSLADDPLDDLRLRYIASANALISSEEASDEFEHEGTEVHFEAYAHELAFGLTLRCQHRRHWTMMETASRIRRGPYCTTQARRNTAEARGDHDFKWKCIATACPKGGWEAFAQRIKLAEEKAQALRKKFVVHSARSTNVDRADLRTKYEADHLALVEADPLMELINSPDADMFTTGEPDKSGLVPVFHRRSFVDDICFGGTSFDECLSLLDRLLARFAECRISISFSKSIFVQSKVDFLSHVVTSGGIQADEKKLAAIAELPIPSSKKGMQSFLGALNYYGRFIRGLAAYGAVLYQIKDDDFAPGGDLTVARKAFTALRQKVVEAPILRHFDGDKEVHIMLYANEWALSSTLMQRHDELYDFAVACSRKTSSTIILRRRRCWRCSNVARDYDGYVISFNGSAKTEKHGGHGSCSWILWRLPAWDIVIAASAHLSSTTVSIAEYTGMNNGVKAALDHGVTDLIIVGDSRLAIQQSMGVIACRKETLQVQLMRHKELTTKLNSVRYLHAVRAYNASADALATEA</sequence>
<dbReference type="GO" id="GO:0004523">
    <property type="term" value="F:RNA-DNA hybrid ribonuclease activity"/>
    <property type="evidence" value="ECO:0007669"/>
    <property type="project" value="InterPro"/>
</dbReference>